<keyword evidence="1" id="KW-0812">Transmembrane</keyword>
<dbReference type="AlphaFoldDB" id="A0AAV9JH16"/>
<feature type="transmembrane region" description="Helical" evidence="1">
    <location>
        <begin position="289"/>
        <end position="312"/>
    </location>
</feature>
<comment type="caution">
    <text evidence="2">The sequence shown here is derived from an EMBL/GenBank/DDBJ whole genome shotgun (WGS) entry which is preliminary data.</text>
</comment>
<evidence type="ECO:0000313" key="3">
    <source>
        <dbReference type="Proteomes" id="UP001324427"/>
    </source>
</evidence>
<evidence type="ECO:0000256" key="1">
    <source>
        <dbReference type="SAM" id="Phobius"/>
    </source>
</evidence>
<organism evidence="2 3">
    <name type="scientific">Oleoguttula mirabilis</name>
    <dbReference type="NCBI Taxonomy" id="1507867"/>
    <lineage>
        <taxon>Eukaryota</taxon>
        <taxon>Fungi</taxon>
        <taxon>Dikarya</taxon>
        <taxon>Ascomycota</taxon>
        <taxon>Pezizomycotina</taxon>
        <taxon>Dothideomycetes</taxon>
        <taxon>Dothideomycetidae</taxon>
        <taxon>Mycosphaerellales</taxon>
        <taxon>Teratosphaeriaceae</taxon>
        <taxon>Oleoguttula</taxon>
    </lineage>
</organism>
<dbReference type="Gene3D" id="1.20.58.340">
    <property type="entry name" value="Magnesium transport protein CorA, transmembrane region"/>
    <property type="match status" value="1"/>
</dbReference>
<feature type="transmembrane region" description="Helical" evidence="1">
    <location>
        <begin position="219"/>
        <end position="240"/>
    </location>
</feature>
<dbReference type="EMBL" id="JAVFHQ010000024">
    <property type="protein sequence ID" value="KAK4544521.1"/>
    <property type="molecule type" value="Genomic_DNA"/>
</dbReference>
<feature type="transmembrane region" description="Helical" evidence="1">
    <location>
        <begin position="318"/>
        <end position="342"/>
    </location>
</feature>
<feature type="transmembrane region" description="Helical" evidence="1">
    <location>
        <begin position="186"/>
        <end position="207"/>
    </location>
</feature>
<accession>A0AAV9JH16</accession>
<evidence type="ECO:0000313" key="2">
    <source>
        <dbReference type="EMBL" id="KAK4544521.1"/>
    </source>
</evidence>
<reference evidence="2 3" key="1">
    <citation type="submission" date="2021-11" db="EMBL/GenBank/DDBJ databases">
        <title>Black yeast isolated from Biological Soil Crust.</title>
        <authorList>
            <person name="Kurbessoian T."/>
        </authorList>
    </citation>
    <scope>NUCLEOTIDE SEQUENCE [LARGE SCALE GENOMIC DNA]</scope>
    <source>
        <strain evidence="2 3">CCFEE 5522</strain>
    </source>
</reference>
<proteinExistence type="predicted"/>
<protein>
    <submittedName>
        <fullName evidence="2">Uncharacterized protein</fullName>
    </submittedName>
</protein>
<keyword evidence="1" id="KW-1133">Transmembrane helix</keyword>
<sequence length="370" mass="41113">MSLPMAPRAPIDFPPNKFEATEADIARLKRSTATPVSTADALQAQIRHIELPLWQAFRADPILALLRVVHTDSNAFFQSLEWALDEISHDSLDDYLMTRRLADWRKLMSDFEIEVPAIGRSLHNFVEFVFAPGEQSDLPKPISEILKDMDTNILRLKQRLDEAYTALRADMQFTESRRSITEAKTVTRLTELAFVFIPLSFTCSLFSMSIRELQDGVPVWTFVISALVMASLAFGIRFIVASDFIANSSRGALERFWARRNVRRGESAPVLTLVTLTAQEVWRNGGADIFVRCSLALFISAFIVVPVAFVWTSTSLDVGFNIAMTLLFVLSGSVFAGFIFVVGDGGSSEKVTAWLGDRADAESAGSGEEV</sequence>
<keyword evidence="1" id="KW-0472">Membrane</keyword>
<keyword evidence="3" id="KW-1185">Reference proteome</keyword>
<name>A0AAV9JH16_9PEZI</name>
<dbReference type="Proteomes" id="UP001324427">
    <property type="component" value="Unassembled WGS sequence"/>
</dbReference>
<gene>
    <name evidence="2" type="ORF">LTR36_004093</name>
</gene>